<gene>
    <name evidence="1" type="ORF">L914_07449</name>
</gene>
<feature type="non-terminal residue" evidence="1">
    <location>
        <position position="1"/>
    </location>
</feature>
<evidence type="ECO:0008006" key="2">
    <source>
        <dbReference type="Google" id="ProtNLM"/>
    </source>
</evidence>
<dbReference type="AlphaFoldDB" id="W2NH88"/>
<accession>W2NH88</accession>
<organism evidence="1">
    <name type="scientific">Phytophthora nicotianae</name>
    <name type="common">Potato buckeye rot agent</name>
    <name type="synonym">Phytophthora parasitica</name>
    <dbReference type="NCBI Taxonomy" id="4792"/>
    <lineage>
        <taxon>Eukaryota</taxon>
        <taxon>Sar</taxon>
        <taxon>Stramenopiles</taxon>
        <taxon>Oomycota</taxon>
        <taxon>Peronosporomycetes</taxon>
        <taxon>Peronosporales</taxon>
        <taxon>Peronosporaceae</taxon>
        <taxon>Phytophthora</taxon>
    </lineage>
</organism>
<dbReference type="Proteomes" id="UP000054532">
    <property type="component" value="Unassembled WGS sequence"/>
</dbReference>
<sequence length="54" mass="6012">DIGGTEYILTLKGSSQHKRDVVLYDDSNTSVVCSIWDDYVSERTISPCLPTSFV</sequence>
<dbReference type="InterPro" id="IPR012340">
    <property type="entry name" value="NA-bd_OB-fold"/>
</dbReference>
<protein>
    <recommendedName>
        <fullName evidence="2">Replication protein A OB domain-containing protein</fullName>
    </recommendedName>
</protein>
<evidence type="ECO:0000313" key="1">
    <source>
        <dbReference type="EMBL" id="ETM47961.1"/>
    </source>
</evidence>
<dbReference type="Gene3D" id="2.40.50.140">
    <property type="entry name" value="Nucleic acid-binding proteins"/>
    <property type="match status" value="1"/>
</dbReference>
<reference evidence="1" key="1">
    <citation type="submission" date="2013-11" db="EMBL/GenBank/DDBJ databases">
        <title>The Genome Sequence of Phytophthora parasitica IAC_01/95.</title>
        <authorList>
            <consortium name="The Broad Institute Genomics Platform"/>
            <person name="Russ C."/>
            <person name="Tyler B."/>
            <person name="Panabieres F."/>
            <person name="Shan W."/>
            <person name="Tripathy S."/>
            <person name="Grunwald N."/>
            <person name="Machado M."/>
            <person name="Johnson C.S."/>
            <person name="Arredondo F."/>
            <person name="Hong C."/>
            <person name="Coffey M."/>
            <person name="Young S.K."/>
            <person name="Zeng Q."/>
            <person name="Gargeya S."/>
            <person name="Fitzgerald M."/>
            <person name="Abouelleil A."/>
            <person name="Alvarado L."/>
            <person name="Chapman S.B."/>
            <person name="Gainer-Dewar J."/>
            <person name="Goldberg J."/>
            <person name="Griggs A."/>
            <person name="Gujja S."/>
            <person name="Hansen M."/>
            <person name="Howarth C."/>
            <person name="Imamovic A."/>
            <person name="Ireland A."/>
            <person name="Larimer J."/>
            <person name="McCowan C."/>
            <person name="Murphy C."/>
            <person name="Pearson M."/>
            <person name="Poon T.W."/>
            <person name="Priest M."/>
            <person name="Roberts A."/>
            <person name="Saif S."/>
            <person name="Shea T."/>
            <person name="Sykes S."/>
            <person name="Wortman J."/>
            <person name="Nusbaum C."/>
            <person name="Birren B."/>
        </authorList>
    </citation>
    <scope>NUCLEOTIDE SEQUENCE [LARGE SCALE GENOMIC DNA]</scope>
    <source>
        <strain evidence="1">IAC_01/95</strain>
    </source>
</reference>
<dbReference type="EMBL" id="KI692576">
    <property type="protein sequence ID" value="ETM47961.1"/>
    <property type="molecule type" value="Genomic_DNA"/>
</dbReference>
<proteinExistence type="predicted"/>
<name>W2NH88_PHYNI</name>